<feature type="non-terminal residue" evidence="2">
    <location>
        <position position="149"/>
    </location>
</feature>
<evidence type="ECO:0000256" key="1">
    <source>
        <dbReference type="SAM" id="MobiDB-lite"/>
    </source>
</evidence>
<protein>
    <submittedName>
        <fullName evidence="2">Uncharacterized protein</fullName>
    </submittedName>
</protein>
<feature type="compositionally biased region" description="Pro residues" evidence="1">
    <location>
        <begin position="132"/>
        <end position="141"/>
    </location>
</feature>
<feature type="non-terminal residue" evidence="2">
    <location>
        <position position="1"/>
    </location>
</feature>
<proteinExistence type="predicted"/>
<gene>
    <name evidence="2" type="ORF">g.39842</name>
</gene>
<reference evidence="2" key="1">
    <citation type="submission" date="2015-11" db="EMBL/GenBank/DDBJ databases">
        <title>De novo transcriptome assembly of four potential Pierce s Disease insect vectors from Arizona vineyards.</title>
        <authorList>
            <person name="Tassone E.E."/>
        </authorList>
    </citation>
    <scope>NUCLEOTIDE SEQUENCE</scope>
</reference>
<sequence>VTRSTKTVGHLEKMWAYLKIQQLLDEADSLDQRDEIAKIKEKALKLALQYSFVTPLTSLVVVKPNETESAVDTIPVSLAQKKWQRWQVPTTPLYPSQPAQKKWPSYPDRRDRYPVPRWPLPVLYVEDYSSTVPPPRWPPAPENGRYIHP</sequence>
<dbReference type="PANTHER" id="PTHR10338">
    <property type="entry name" value="INTER-ALPHA-TRYPSIN INHIBITOR HEAVY CHAIN FAMILY MEMBER"/>
    <property type="match status" value="1"/>
</dbReference>
<dbReference type="AlphaFoldDB" id="A0A1B6K527"/>
<dbReference type="PANTHER" id="PTHR10338:SF108">
    <property type="entry name" value="INTER-ALPHA-TRYPSIN INHIBITOR HEAVY CHAIN H4-LIKE PROTEIN"/>
    <property type="match status" value="1"/>
</dbReference>
<name>A0A1B6K527_9HEMI</name>
<dbReference type="EMBL" id="GECU01001159">
    <property type="protein sequence ID" value="JAT06548.1"/>
    <property type="molecule type" value="Transcribed_RNA"/>
</dbReference>
<dbReference type="InterPro" id="IPR050934">
    <property type="entry name" value="ITIH"/>
</dbReference>
<accession>A0A1B6K527</accession>
<evidence type="ECO:0000313" key="2">
    <source>
        <dbReference type="EMBL" id="JAT06548.1"/>
    </source>
</evidence>
<feature type="region of interest" description="Disordered" evidence="1">
    <location>
        <begin position="129"/>
        <end position="149"/>
    </location>
</feature>
<organism evidence="2">
    <name type="scientific">Homalodisca liturata</name>
    <dbReference type="NCBI Taxonomy" id="320908"/>
    <lineage>
        <taxon>Eukaryota</taxon>
        <taxon>Metazoa</taxon>
        <taxon>Ecdysozoa</taxon>
        <taxon>Arthropoda</taxon>
        <taxon>Hexapoda</taxon>
        <taxon>Insecta</taxon>
        <taxon>Pterygota</taxon>
        <taxon>Neoptera</taxon>
        <taxon>Paraneoptera</taxon>
        <taxon>Hemiptera</taxon>
        <taxon>Auchenorrhyncha</taxon>
        <taxon>Membracoidea</taxon>
        <taxon>Cicadellidae</taxon>
        <taxon>Cicadellinae</taxon>
        <taxon>Proconiini</taxon>
        <taxon>Homalodisca</taxon>
    </lineage>
</organism>